<sequence>MNLTREDLIQSDATMNQMRNMVYYLERFMKINDVSEIREKLRRMGRNIAHTYMNYWKPIDFVDLTNMRDVITTIYKKILNSTVSVELDEIEKVIRVKDNDCSLCKYPFNDIEVAGCEIIAAMISEFISLINKEKSLIILQPIDIHESRTFGNKYCLHSFKYTKGGA</sequence>
<name>X1EDF1_9ZZZZ</name>
<evidence type="ECO:0008006" key="2">
    <source>
        <dbReference type="Google" id="ProtNLM"/>
    </source>
</evidence>
<dbReference type="AlphaFoldDB" id="X1EDF1"/>
<reference evidence="1" key="1">
    <citation type="journal article" date="2014" name="Front. Microbiol.">
        <title>High frequency of phylogenetically diverse reductive dehalogenase-homologous genes in deep subseafloor sedimentary metagenomes.</title>
        <authorList>
            <person name="Kawai M."/>
            <person name="Futagami T."/>
            <person name="Toyoda A."/>
            <person name="Takaki Y."/>
            <person name="Nishi S."/>
            <person name="Hori S."/>
            <person name="Arai W."/>
            <person name="Tsubouchi T."/>
            <person name="Morono Y."/>
            <person name="Uchiyama I."/>
            <person name="Ito T."/>
            <person name="Fujiyama A."/>
            <person name="Inagaki F."/>
            <person name="Takami H."/>
        </authorList>
    </citation>
    <scope>NUCLEOTIDE SEQUENCE</scope>
    <source>
        <strain evidence="1">Expedition CK06-06</strain>
    </source>
</reference>
<protein>
    <recommendedName>
        <fullName evidence="2">Metanogen output domain-containing protein</fullName>
    </recommendedName>
</protein>
<evidence type="ECO:0000313" key="1">
    <source>
        <dbReference type="EMBL" id="GAH30627.1"/>
    </source>
</evidence>
<proteinExistence type="predicted"/>
<accession>X1EDF1</accession>
<organism evidence="1">
    <name type="scientific">marine sediment metagenome</name>
    <dbReference type="NCBI Taxonomy" id="412755"/>
    <lineage>
        <taxon>unclassified sequences</taxon>
        <taxon>metagenomes</taxon>
        <taxon>ecological metagenomes</taxon>
    </lineage>
</organism>
<comment type="caution">
    <text evidence="1">The sequence shown here is derived from an EMBL/GenBank/DDBJ whole genome shotgun (WGS) entry which is preliminary data.</text>
</comment>
<dbReference type="EMBL" id="BARU01002721">
    <property type="protein sequence ID" value="GAH30627.1"/>
    <property type="molecule type" value="Genomic_DNA"/>
</dbReference>
<gene>
    <name evidence="1" type="ORF">S03H2_06277</name>
</gene>